<dbReference type="NCBIfam" id="TIGR01409">
    <property type="entry name" value="TAT_signal_seq"/>
    <property type="match status" value="1"/>
</dbReference>
<dbReference type="PANTHER" id="PTHR38339">
    <property type="entry name" value="TRANSGLUTAMINASE DOMAIN PROTEIN"/>
    <property type="match status" value="1"/>
</dbReference>
<dbReference type="Pfam" id="PF01841">
    <property type="entry name" value="Transglut_core"/>
    <property type="match status" value="1"/>
</dbReference>
<sequence>MDRRSFLKATALTAASLGLPAVAHAARRPFSPDPANGWRVFELTSRVAPAAEGGTQVWVPLPSVHEDAWTRPMGNLWHGNAVQVEEVRDPVYGARMLAARWEAGEPAPVLEVVSRFATRDRAVDFSRPGDVAPLDPAERALFTKGTEMIPVDGIVRDTALEITRGAAGDLEKARAIYDWIVDNTERNPKTRGCGLGDIRFMLESGDLTGKCADLNALYVGLARAAGLPARDVYGLRVANSRFGYRSLGKAGDVTKGQHCRAEVWLTGFGWVPVDPADVRKVVLEEAPGLTLQDDIVAAARETLFGAWEMNWLAYNFAHDVVLPGSRGVKVPFLMYPQGETVEGPLDSLDPGAFSYTLTSRELTV</sequence>
<feature type="signal peptide" evidence="1">
    <location>
        <begin position="1"/>
        <end position="25"/>
    </location>
</feature>
<dbReference type="RefSeq" id="WP_269332985.1">
    <property type="nucleotide sequence ID" value="NZ_JAMZFT010000002.1"/>
</dbReference>
<dbReference type="EMBL" id="JAMZFT010000002">
    <property type="protein sequence ID" value="MCP1337048.1"/>
    <property type="molecule type" value="Genomic_DNA"/>
</dbReference>
<accession>A0A9J6PGV0</accession>
<dbReference type="InterPro" id="IPR002931">
    <property type="entry name" value="Transglutaminase-like"/>
</dbReference>
<keyword evidence="1" id="KW-0732">Signal</keyword>
<protein>
    <submittedName>
        <fullName evidence="3">Transglutaminase domain-containing protein</fullName>
    </submittedName>
</protein>
<gene>
    <name evidence="3" type="ORF">NJQ99_11550</name>
</gene>
<dbReference type="Proteomes" id="UP001055804">
    <property type="component" value="Unassembled WGS sequence"/>
</dbReference>
<feature type="domain" description="Transglutaminase-like" evidence="2">
    <location>
        <begin position="203"/>
        <end position="277"/>
    </location>
</feature>
<dbReference type="SUPFAM" id="SSF54001">
    <property type="entry name" value="Cysteine proteinases"/>
    <property type="match status" value="1"/>
</dbReference>
<organism evidence="3 4">
    <name type="scientific">Futiania mangrovi</name>
    <dbReference type="NCBI Taxonomy" id="2959716"/>
    <lineage>
        <taxon>Bacteria</taxon>
        <taxon>Pseudomonadati</taxon>
        <taxon>Pseudomonadota</taxon>
        <taxon>Alphaproteobacteria</taxon>
        <taxon>Futianiales</taxon>
        <taxon>Futianiaceae</taxon>
        <taxon>Futiania</taxon>
    </lineage>
</organism>
<feature type="chain" id="PRO_5039948366" evidence="1">
    <location>
        <begin position="26"/>
        <end position="364"/>
    </location>
</feature>
<evidence type="ECO:0000313" key="4">
    <source>
        <dbReference type="Proteomes" id="UP001055804"/>
    </source>
</evidence>
<dbReference type="Gene3D" id="3.10.620.30">
    <property type="match status" value="1"/>
</dbReference>
<evidence type="ECO:0000259" key="2">
    <source>
        <dbReference type="SMART" id="SM00460"/>
    </source>
</evidence>
<evidence type="ECO:0000256" key="1">
    <source>
        <dbReference type="SAM" id="SignalP"/>
    </source>
</evidence>
<dbReference type="SMART" id="SM00460">
    <property type="entry name" value="TGc"/>
    <property type="match status" value="1"/>
</dbReference>
<proteinExistence type="predicted"/>
<comment type="caution">
    <text evidence="3">The sequence shown here is derived from an EMBL/GenBank/DDBJ whole genome shotgun (WGS) entry which is preliminary data.</text>
</comment>
<keyword evidence="4" id="KW-1185">Reference proteome</keyword>
<dbReference type="PANTHER" id="PTHR38339:SF1">
    <property type="entry name" value="TRANSGLUTAMINASE-LIKE DOMAIN-CONTAINING PROTEIN"/>
    <property type="match status" value="1"/>
</dbReference>
<reference evidence="3" key="1">
    <citation type="submission" date="2022-06" db="EMBL/GenBank/DDBJ databases">
        <title>Isolation and Genomics of Futiania mangrovii gen. nov., sp. nov., a Rare and Metabolically-versatile member in the Class Alphaproteobacteria.</title>
        <authorList>
            <person name="Liu L."/>
            <person name="Huang W.-C."/>
            <person name="Pan J."/>
            <person name="Li J."/>
            <person name="Huang Y."/>
            <person name="Du H."/>
            <person name="Liu Y."/>
            <person name="Li M."/>
        </authorList>
    </citation>
    <scope>NUCLEOTIDE SEQUENCE</scope>
    <source>
        <strain evidence="3">FT118</strain>
    </source>
</reference>
<dbReference type="InterPro" id="IPR038765">
    <property type="entry name" value="Papain-like_cys_pep_sf"/>
</dbReference>
<dbReference type="InterPro" id="IPR019546">
    <property type="entry name" value="TAT_signal_bac_arc"/>
</dbReference>
<name>A0A9J6PGV0_9PROT</name>
<dbReference type="PROSITE" id="PS51318">
    <property type="entry name" value="TAT"/>
    <property type="match status" value="1"/>
</dbReference>
<evidence type="ECO:0000313" key="3">
    <source>
        <dbReference type="EMBL" id="MCP1337048.1"/>
    </source>
</evidence>
<dbReference type="AlphaFoldDB" id="A0A9J6PGV0"/>
<dbReference type="InterPro" id="IPR006311">
    <property type="entry name" value="TAT_signal"/>
</dbReference>